<dbReference type="AlphaFoldDB" id="A0AAD6ZNW7"/>
<dbReference type="Proteomes" id="UP001218218">
    <property type="component" value="Unassembled WGS sequence"/>
</dbReference>
<dbReference type="PANTHER" id="PTHR28629:SF14">
    <property type="entry name" value="DIHYDROXYACETONE KINASE 1"/>
    <property type="match status" value="1"/>
</dbReference>
<dbReference type="InterPro" id="IPR004006">
    <property type="entry name" value="DhaK_dom"/>
</dbReference>
<dbReference type="InterPro" id="IPR050861">
    <property type="entry name" value="Dihydroxyacetone_Kinase"/>
</dbReference>
<dbReference type="Pfam" id="PF02733">
    <property type="entry name" value="Dak1"/>
    <property type="match status" value="1"/>
</dbReference>
<dbReference type="GO" id="GO:0005829">
    <property type="term" value="C:cytosol"/>
    <property type="evidence" value="ECO:0007669"/>
    <property type="project" value="TreeGrafter"/>
</dbReference>
<keyword evidence="4" id="KW-1185">Reference proteome</keyword>
<feature type="region of interest" description="Disordered" evidence="1">
    <location>
        <begin position="268"/>
        <end position="297"/>
    </location>
</feature>
<gene>
    <name evidence="3" type="ORF">DFH08DRAFT_1021496</name>
</gene>
<dbReference type="PROSITE" id="PS51481">
    <property type="entry name" value="DHAK"/>
    <property type="match status" value="1"/>
</dbReference>
<proteinExistence type="predicted"/>
<dbReference type="Gene3D" id="3.40.50.10440">
    <property type="entry name" value="Dihydroxyacetone kinase, domain 1"/>
    <property type="match status" value="1"/>
</dbReference>
<sequence>MPPNPDFTSEFEGGTTCRSRPCANPCMPQPPTMGSLFFAALVSDGSKWYSSPSWTAPRSHSSVEVARAMSRHMRAFIGPQDSDPSQVCLAAEQYAAEHTEKSDKVKFLVVGDDVGVGKTQGGIVGRSSRLGLTRAEGLGVVLVYKIAGALAAEGATLDEVHSIVQWVAGRIGTIGVGLEHCHFPGTALPLSSLSPTEIEIGLGGVVHAVWEELHKHQIGMSRVLAGMFMSQHARLLPLAAPPPARGRSRPQAERPILSLLDAPAKTPGWKWASGAPPVTPTPLAPPATATKKGGSASSIGAPLVAAEPEITCMDTIAGNGDCGLEF</sequence>
<dbReference type="GO" id="GO:0004371">
    <property type="term" value="F:glycerone kinase activity"/>
    <property type="evidence" value="ECO:0007669"/>
    <property type="project" value="InterPro"/>
</dbReference>
<evidence type="ECO:0000259" key="2">
    <source>
        <dbReference type="PROSITE" id="PS51481"/>
    </source>
</evidence>
<dbReference type="PANTHER" id="PTHR28629">
    <property type="entry name" value="TRIOKINASE/FMN CYCLASE"/>
    <property type="match status" value="1"/>
</dbReference>
<accession>A0AAD6ZNW7</accession>
<evidence type="ECO:0000313" key="4">
    <source>
        <dbReference type="Proteomes" id="UP001218218"/>
    </source>
</evidence>
<name>A0AAD6ZNW7_9AGAR</name>
<organism evidence="3 4">
    <name type="scientific">Mycena albidolilacea</name>
    <dbReference type="NCBI Taxonomy" id="1033008"/>
    <lineage>
        <taxon>Eukaryota</taxon>
        <taxon>Fungi</taxon>
        <taxon>Dikarya</taxon>
        <taxon>Basidiomycota</taxon>
        <taxon>Agaricomycotina</taxon>
        <taxon>Agaricomycetes</taxon>
        <taxon>Agaricomycetidae</taxon>
        <taxon>Agaricales</taxon>
        <taxon>Marasmiineae</taxon>
        <taxon>Mycenaceae</taxon>
        <taxon>Mycena</taxon>
    </lineage>
</organism>
<comment type="caution">
    <text evidence="3">The sequence shown here is derived from an EMBL/GenBank/DDBJ whole genome shotgun (WGS) entry which is preliminary data.</text>
</comment>
<dbReference type="EMBL" id="JARIHO010000035">
    <property type="protein sequence ID" value="KAJ7331387.1"/>
    <property type="molecule type" value="Genomic_DNA"/>
</dbReference>
<dbReference type="GO" id="GO:0019563">
    <property type="term" value="P:glycerol catabolic process"/>
    <property type="evidence" value="ECO:0007669"/>
    <property type="project" value="TreeGrafter"/>
</dbReference>
<evidence type="ECO:0000256" key="1">
    <source>
        <dbReference type="SAM" id="MobiDB-lite"/>
    </source>
</evidence>
<feature type="domain" description="DhaK" evidence="2">
    <location>
        <begin position="1"/>
        <end position="326"/>
    </location>
</feature>
<dbReference type="SUPFAM" id="SSF82549">
    <property type="entry name" value="DAK1/DegV-like"/>
    <property type="match status" value="1"/>
</dbReference>
<reference evidence="3" key="1">
    <citation type="submission" date="2023-03" db="EMBL/GenBank/DDBJ databases">
        <title>Massive genome expansion in bonnet fungi (Mycena s.s.) driven by repeated elements and novel gene families across ecological guilds.</title>
        <authorList>
            <consortium name="Lawrence Berkeley National Laboratory"/>
            <person name="Harder C.B."/>
            <person name="Miyauchi S."/>
            <person name="Viragh M."/>
            <person name="Kuo A."/>
            <person name="Thoen E."/>
            <person name="Andreopoulos B."/>
            <person name="Lu D."/>
            <person name="Skrede I."/>
            <person name="Drula E."/>
            <person name="Henrissat B."/>
            <person name="Morin E."/>
            <person name="Kohler A."/>
            <person name="Barry K."/>
            <person name="LaButti K."/>
            <person name="Morin E."/>
            <person name="Salamov A."/>
            <person name="Lipzen A."/>
            <person name="Mereny Z."/>
            <person name="Hegedus B."/>
            <person name="Baldrian P."/>
            <person name="Stursova M."/>
            <person name="Weitz H."/>
            <person name="Taylor A."/>
            <person name="Grigoriev I.V."/>
            <person name="Nagy L.G."/>
            <person name="Martin F."/>
            <person name="Kauserud H."/>
        </authorList>
    </citation>
    <scope>NUCLEOTIDE SEQUENCE</scope>
    <source>
        <strain evidence="3">CBHHK002</strain>
    </source>
</reference>
<evidence type="ECO:0000313" key="3">
    <source>
        <dbReference type="EMBL" id="KAJ7331387.1"/>
    </source>
</evidence>
<protein>
    <submittedName>
        <fullName evidence="3">Dak1 domain-containing protein</fullName>
    </submittedName>
</protein>